<proteinExistence type="predicted"/>
<evidence type="ECO:0000313" key="3">
    <source>
        <dbReference type="Proteomes" id="UP000774617"/>
    </source>
</evidence>
<keyword evidence="1" id="KW-0812">Transmembrane</keyword>
<gene>
    <name evidence="2" type="ORF">B0J12DRAFT_609737</name>
</gene>
<keyword evidence="1" id="KW-1133">Transmembrane helix</keyword>
<reference evidence="2 3" key="1">
    <citation type="journal article" date="2021" name="Nat. Commun.">
        <title>Genetic determinants of endophytism in the Arabidopsis root mycobiome.</title>
        <authorList>
            <person name="Mesny F."/>
            <person name="Miyauchi S."/>
            <person name="Thiergart T."/>
            <person name="Pickel B."/>
            <person name="Atanasova L."/>
            <person name="Karlsson M."/>
            <person name="Huettel B."/>
            <person name="Barry K.W."/>
            <person name="Haridas S."/>
            <person name="Chen C."/>
            <person name="Bauer D."/>
            <person name="Andreopoulos W."/>
            <person name="Pangilinan J."/>
            <person name="LaButti K."/>
            <person name="Riley R."/>
            <person name="Lipzen A."/>
            <person name="Clum A."/>
            <person name="Drula E."/>
            <person name="Henrissat B."/>
            <person name="Kohler A."/>
            <person name="Grigoriev I.V."/>
            <person name="Martin F.M."/>
            <person name="Hacquard S."/>
        </authorList>
    </citation>
    <scope>NUCLEOTIDE SEQUENCE [LARGE SCALE GENOMIC DNA]</scope>
    <source>
        <strain evidence="2 3">MPI-SDFR-AT-0080</strain>
    </source>
</reference>
<dbReference type="EMBL" id="JAGTJR010000053">
    <property type="protein sequence ID" value="KAH7027018.1"/>
    <property type="molecule type" value="Genomic_DNA"/>
</dbReference>
<evidence type="ECO:0008006" key="4">
    <source>
        <dbReference type="Google" id="ProtNLM"/>
    </source>
</evidence>
<keyword evidence="3" id="KW-1185">Reference proteome</keyword>
<dbReference type="Proteomes" id="UP000774617">
    <property type="component" value="Unassembled WGS sequence"/>
</dbReference>
<keyword evidence="1" id="KW-0472">Membrane</keyword>
<evidence type="ECO:0000256" key="1">
    <source>
        <dbReference type="SAM" id="Phobius"/>
    </source>
</evidence>
<sequence>MTPTEEFVNVAKPSSVVLNKLPTPTFIIKDSFSLYTLLAVGAIVQAAMFAILPPEMAVLPCMSLVLHALARTVIGAAYPQSNRLLVDVVPGRTSAQLADAATGRFGNAPASRPLVVFHFGVRFNHPLGVLSPGAREVSEHFARCYKSISEDEAHGMLGVSSWRAAERGSHNTQMLVFYFRDLEAVHRFAQSPVHQEAWAWVTRSGWKHIGVFHEAFCVEPGAYETIYVNMPPLLMGATACKVPGGWNQRGGGGGSEASEEREEVSVMNLVSANHQALRTQLGRMRR</sequence>
<accession>A0ABQ8FU95</accession>
<dbReference type="SUPFAM" id="SSF54909">
    <property type="entry name" value="Dimeric alpha+beta barrel"/>
    <property type="match status" value="1"/>
</dbReference>
<dbReference type="InterPro" id="IPR011008">
    <property type="entry name" value="Dimeric_a/b-barrel"/>
</dbReference>
<organism evidence="2 3">
    <name type="scientific">Macrophomina phaseolina</name>
    <dbReference type="NCBI Taxonomy" id="35725"/>
    <lineage>
        <taxon>Eukaryota</taxon>
        <taxon>Fungi</taxon>
        <taxon>Dikarya</taxon>
        <taxon>Ascomycota</taxon>
        <taxon>Pezizomycotina</taxon>
        <taxon>Dothideomycetes</taxon>
        <taxon>Dothideomycetes incertae sedis</taxon>
        <taxon>Botryosphaeriales</taxon>
        <taxon>Botryosphaeriaceae</taxon>
        <taxon>Macrophomina</taxon>
    </lineage>
</organism>
<name>A0ABQ8FU95_9PEZI</name>
<feature type="transmembrane region" description="Helical" evidence="1">
    <location>
        <begin position="32"/>
        <end position="51"/>
    </location>
</feature>
<comment type="caution">
    <text evidence="2">The sequence shown here is derived from an EMBL/GenBank/DDBJ whole genome shotgun (WGS) entry which is preliminary data.</text>
</comment>
<evidence type="ECO:0000313" key="2">
    <source>
        <dbReference type="EMBL" id="KAH7027018.1"/>
    </source>
</evidence>
<protein>
    <recommendedName>
        <fullName evidence="4">Dimeric alpha-beta barrel</fullName>
    </recommendedName>
</protein>
<dbReference type="InterPro" id="IPR025444">
    <property type="entry name" value="Monooxy_af470"/>
</dbReference>
<dbReference type="Pfam" id="PF13826">
    <property type="entry name" value="Monooxy_af470-like"/>
    <property type="match status" value="1"/>
</dbReference>